<evidence type="ECO:0000313" key="3">
    <source>
        <dbReference type="Proteomes" id="UP001341444"/>
    </source>
</evidence>
<dbReference type="InterPro" id="IPR023829">
    <property type="entry name" value="PGA_PgaD"/>
</dbReference>
<proteinExistence type="predicted"/>
<sequence length="122" mass="14040">MIIQQKAGKLRKSIEVIFTLAGWGFLVVFLFNLATHFQRRLSFAFYTLTISNTTAIVLFTLLTLIIGTGTLLYWSHYNKKKYGGLSRRKPPEPVTTKEIAEFFQLTESDVEKLQNEKYVTLS</sequence>
<accession>A0ABU6MFX4</accession>
<protein>
    <submittedName>
        <fullName evidence="2">Poly-beta-1,6-N-acetyl-D-glucosamine biosynthesis protein PgaD</fullName>
    </submittedName>
</protein>
<comment type="caution">
    <text evidence="2">The sequence shown here is derived from an EMBL/GenBank/DDBJ whole genome shotgun (WGS) entry which is preliminary data.</text>
</comment>
<dbReference type="RefSeq" id="WP_066269168.1">
    <property type="nucleotide sequence ID" value="NZ_JARMAB010000012.1"/>
</dbReference>
<dbReference type="NCBIfam" id="TIGR03940">
    <property type="entry name" value="PGA_PgaD"/>
    <property type="match status" value="1"/>
</dbReference>
<keyword evidence="3" id="KW-1185">Reference proteome</keyword>
<keyword evidence="1" id="KW-0472">Membrane</keyword>
<gene>
    <name evidence="2" type="primary">pgaD</name>
    <name evidence="2" type="ORF">P4T90_09285</name>
</gene>
<reference evidence="2 3" key="1">
    <citation type="submission" date="2023-03" db="EMBL/GenBank/DDBJ databases">
        <title>Bacillus Genome Sequencing.</title>
        <authorList>
            <person name="Dunlap C."/>
        </authorList>
    </citation>
    <scope>NUCLEOTIDE SEQUENCE [LARGE SCALE GENOMIC DNA]</scope>
    <source>
        <strain evidence="2 3">B-23453</strain>
    </source>
</reference>
<dbReference type="EMBL" id="JARMAB010000012">
    <property type="protein sequence ID" value="MED1203272.1"/>
    <property type="molecule type" value="Genomic_DNA"/>
</dbReference>
<organism evidence="2 3">
    <name type="scientific">Heyndrickxia acidicola</name>
    <dbReference type="NCBI Taxonomy" id="209389"/>
    <lineage>
        <taxon>Bacteria</taxon>
        <taxon>Bacillati</taxon>
        <taxon>Bacillota</taxon>
        <taxon>Bacilli</taxon>
        <taxon>Bacillales</taxon>
        <taxon>Bacillaceae</taxon>
        <taxon>Heyndrickxia</taxon>
    </lineage>
</organism>
<feature type="transmembrane region" description="Helical" evidence="1">
    <location>
        <begin position="16"/>
        <end position="35"/>
    </location>
</feature>
<evidence type="ECO:0000256" key="1">
    <source>
        <dbReference type="SAM" id="Phobius"/>
    </source>
</evidence>
<dbReference type="Proteomes" id="UP001341444">
    <property type="component" value="Unassembled WGS sequence"/>
</dbReference>
<keyword evidence="1" id="KW-1133">Transmembrane helix</keyword>
<feature type="transmembrane region" description="Helical" evidence="1">
    <location>
        <begin position="55"/>
        <end position="74"/>
    </location>
</feature>
<dbReference type="Pfam" id="PF13994">
    <property type="entry name" value="PgaD"/>
    <property type="match status" value="1"/>
</dbReference>
<keyword evidence="1" id="KW-0812">Transmembrane</keyword>
<evidence type="ECO:0000313" key="2">
    <source>
        <dbReference type="EMBL" id="MED1203272.1"/>
    </source>
</evidence>
<name>A0ABU6MFX4_9BACI</name>